<accession>A0A345NK48</accession>
<evidence type="ECO:0000256" key="2">
    <source>
        <dbReference type="ARBA" id="ARBA00023125"/>
    </source>
</evidence>
<dbReference type="RefSeq" id="WP_114927171.1">
    <property type="nucleotide sequence ID" value="NZ_CP031229.1"/>
</dbReference>
<keyword evidence="7" id="KW-1185">Reference proteome</keyword>
<dbReference type="Gene3D" id="3.30.450.40">
    <property type="match status" value="1"/>
</dbReference>
<dbReference type="Gene3D" id="1.10.10.10">
    <property type="entry name" value="Winged helix-like DNA-binding domain superfamily/Winged helix DNA-binding domain"/>
    <property type="match status" value="1"/>
</dbReference>
<evidence type="ECO:0000259" key="5">
    <source>
        <dbReference type="PROSITE" id="PS51078"/>
    </source>
</evidence>
<dbReference type="OrthoDB" id="7274111at2"/>
<dbReference type="InterPro" id="IPR050707">
    <property type="entry name" value="HTH_MetabolicPath_Reg"/>
</dbReference>
<dbReference type="InterPro" id="IPR014757">
    <property type="entry name" value="Tscrpt_reg_IclR_C"/>
</dbReference>
<dbReference type="GO" id="GO:0003677">
    <property type="term" value="F:DNA binding"/>
    <property type="evidence" value="ECO:0007669"/>
    <property type="project" value="UniProtKB-KW"/>
</dbReference>
<dbReference type="EMBL" id="CP031229">
    <property type="protein sequence ID" value="AXH95406.1"/>
    <property type="molecule type" value="Genomic_DNA"/>
</dbReference>
<evidence type="ECO:0000313" key="7">
    <source>
        <dbReference type="Proteomes" id="UP000253790"/>
    </source>
</evidence>
<dbReference type="InterPro" id="IPR029016">
    <property type="entry name" value="GAF-like_dom_sf"/>
</dbReference>
<dbReference type="Pfam" id="PF01614">
    <property type="entry name" value="IclR_C"/>
    <property type="match status" value="1"/>
</dbReference>
<evidence type="ECO:0000259" key="4">
    <source>
        <dbReference type="PROSITE" id="PS51077"/>
    </source>
</evidence>
<dbReference type="AlphaFoldDB" id="A0A345NK48"/>
<reference evidence="6 7" key="1">
    <citation type="submission" date="2018-07" db="EMBL/GenBank/DDBJ databases">
        <title>Complete genome sequencing of Ornithinimicrobium sp. AMA3305.</title>
        <authorList>
            <person name="Bae J.-W."/>
        </authorList>
    </citation>
    <scope>NUCLEOTIDE SEQUENCE [LARGE SCALE GENOMIC DNA]</scope>
    <source>
        <strain evidence="6 7">AMA3305</strain>
    </source>
</reference>
<dbReference type="InterPro" id="IPR005471">
    <property type="entry name" value="Tscrpt_reg_IclR_N"/>
</dbReference>
<gene>
    <name evidence="6" type="ORF">DV701_04035</name>
</gene>
<dbReference type="SUPFAM" id="SSF55781">
    <property type="entry name" value="GAF domain-like"/>
    <property type="match status" value="1"/>
</dbReference>
<dbReference type="GO" id="GO:0045892">
    <property type="term" value="P:negative regulation of DNA-templated transcription"/>
    <property type="evidence" value="ECO:0007669"/>
    <property type="project" value="TreeGrafter"/>
</dbReference>
<dbReference type="SUPFAM" id="SSF46785">
    <property type="entry name" value="Winged helix' DNA-binding domain"/>
    <property type="match status" value="1"/>
</dbReference>
<keyword evidence="2" id="KW-0238">DNA-binding</keyword>
<dbReference type="InterPro" id="IPR036388">
    <property type="entry name" value="WH-like_DNA-bd_sf"/>
</dbReference>
<name>A0A345NK48_9MICO</name>
<dbReference type="PROSITE" id="PS51077">
    <property type="entry name" value="HTH_ICLR"/>
    <property type="match status" value="1"/>
</dbReference>
<dbReference type="KEGG" id="orn:DV701_04035"/>
<dbReference type="PANTHER" id="PTHR30136">
    <property type="entry name" value="HELIX-TURN-HELIX TRANSCRIPTIONAL REGULATOR, ICLR FAMILY"/>
    <property type="match status" value="1"/>
</dbReference>
<sequence>MSPARNDPRSGSAISTMMAVLRCFDSEHRHLGVVEIAEQTGLHKSSVSRLMSTLELERLVERDPVTRRYSLGLGLLSVAGTLLADLDVRRTAYPVLVELEARTHESSSLMVWSEDQALCVEQVPSSRTIKHTTAIGTVYRTTASSSVLALLAHRPPRAVDEMLGRGLLRLQGHGSPAEVHATLEQVRRDGVFVNDGLTDPAEVGVSAPVLDHRGETVAAVLVAAPRYRVDQAALATLVDDCLWAAQAVSAALGYRREGHDGVGDTVQETETAAPLGAG</sequence>
<keyword evidence="3" id="KW-0804">Transcription</keyword>
<evidence type="ECO:0000256" key="1">
    <source>
        <dbReference type="ARBA" id="ARBA00023015"/>
    </source>
</evidence>
<dbReference type="PANTHER" id="PTHR30136:SF8">
    <property type="entry name" value="TRANSCRIPTIONAL REGULATORY PROTEIN"/>
    <property type="match status" value="1"/>
</dbReference>
<feature type="domain" description="HTH iclR-type" evidence="4">
    <location>
        <begin position="11"/>
        <end position="73"/>
    </location>
</feature>
<evidence type="ECO:0000256" key="3">
    <source>
        <dbReference type="ARBA" id="ARBA00023163"/>
    </source>
</evidence>
<feature type="domain" description="IclR-ED" evidence="5">
    <location>
        <begin position="74"/>
        <end position="254"/>
    </location>
</feature>
<dbReference type="Pfam" id="PF09339">
    <property type="entry name" value="HTH_IclR"/>
    <property type="match status" value="1"/>
</dbReference>
<dbReference type="Proteomes" id="UP000253790">
    <property type="component" value="Chromosome"/>
</dbReference>
<protein>
    <submittedName>
        <fullName evidence="6">IclR family transcriptional regulator</fullName>
    </submittedName>
</protein>
<evidence type="ECO:0000313" key="6">
    <source>
        <dbReference type="EMBL" id="AXH95406.1"/>
    </source>
</evidence>
<proteinExistence type="predicted"/>
<dbReference type="InterPro" id="IPR036390">
    <property type="entry name" value="WH_DNA-bd_sf"/>
</dbReference>
<dbReference type="PROSITE" id="PS51078">
    <property type="entry name" value="ICLR_ED"/>
    <property type="match status" value="1"/>
</dbReference>
<dbReference type="GO" id="GO:0003700">
    <property type="term" value="F:DNA-binding transcription factor activity"/>
    <property type="evidence" value="ECO:0007669"/>
    <property type="project" value="TreeGrafter"/>
</dbReference>
<dbReference type="SMART" id="SM00346">
    <property type="entry name" value="HTH_ICLR"/>
    <property type="match status" value="1"/>
</dbReference>
<organism evidence="6 7">
    <name type="scientific">Ornithinimicrobium avium</name>
    <dbReference type="NCBI Taxonomy" id="2283195"/>
    <lineage>
        <taxon>Bacteria</taxon>
        <taxon>Bacillati</taxon>
        <taxon>Actinomycetota</taxon>
        <taxon>Actinomycetes</taxon>
        <taxon>Micrococcales</taxon>
        <taxon>Ornithinimicrobiaceae</taxon>
        <taxon>Ornithinimicrobium</taxon>
    </lineage>
</organism>
<keyword evidence="1" id="KW-0805">Transcription regulation</keyword>